<gene>
    <name evidence="6" type="ORF">C6N75_24465</name>
</gene>
<organism evidence="6 7">
    <name type="scientific">Streptomyces solincola</name>
    <dbReference type="NCBI Taxonomy" id="2100817"/>
    <lineage>
        <taxon>Bacteria</taxon>
        <taxon>Bacillati</taxon>
        <taxon>Actinomycetota</taxon>
        <taxon>Actinomycetes</taxon>
        <taxon>Kitasatosporales</taxon>
        <taxon>Streptomycetaceae</taxon>
        <taxon>Streptomyces</taxon>
    </lineage>
</organism>
<dbReference type="RefSeq" id="WP_105871066.1">
    <property type="nucleotide sequence ID" value="NZ_PVLV01000457.1"/>
</dbReference>
<keyword evidence="2" id="KW-0645">Protease</keyword>
<dbReference type="Gene3D" id="3.90.1720.10">
    <property type="entry name" value="endopeptidase domain like (from Nostoc punctiforme)"/>
    <property type="match status" value="1"/>
</dbReference>
<evidence type="ECO:0000256" key="3">
    <source>
        <dbReference type="ARBA" id="ARBA00022801"/>
    </source>
</evidence>
<dbReference type="Proteomes" id="UP000239322">
    <property type="component" value="Unassembled WGS sequence"/>
</dbReference>
<dbReference type="EMBL" id="PVLV01000457">
    <property type="protein sequence ID" value="PRH76650.1"/>
    <property type="molecule type" value="Genomic_DNA"/>
</dbReference>
<dbReference type="GO" id="GO:0008234">
    <property type="term" value="F:cysteine-type peptidase activity"/>
    <property type="evidence" value="ECO:0007669"/>
    <property type="project" value="UniProtKB-KW"/>
</dbReference>
<feature type="domain" description="NlpC/P60" evidence="5">
    <location>
        <begin position="188"/>
        <end position="361"/>
    </location>
</feature>
<reference evidence="6 7" key="1">
    <citation type="submission" date="2018-03" db="EMBL/GenBank/DDBJ databases">
        <title>Novel Streptomyces sp. from soil.</title>
        <authorList>
            <person name="Tan G.Y.A."/>
            <person name="Lee Z.Y."/>
        </authorList>
    </citation>
    <scope>NUCLEOTIDE SEQUENCE [LARGE SCALE GENOMIC DNA]</scope>
    <source>
        <strain evidence="6 7">ST5x</strain>
    </source>
</reference>
<comment type="similarity">
    <text evidence="1">Belongs to the peptidase C40 family.</text>
</comment>
<dbReference type="SUPFAM" id="SSF54001">
    <property type="entry name" value="Cysteine proteinases"/>
    <property type="match status" value="1"/>
</dbReference>
<evidence type="ECO:0000256" key="2">
    <source>
        <dbReference type="ARBA" id="ARBA00022670"/>
    </source>
</evidence>
<evidence type="ECO:0000259" key="5">
    <source>
        <dbReference type="PROSITE" id="PS51935"/>
    </source>
</evidence>
<keyword evidence="3" id="KW-0378">Hydrolase</keyword>
<dbReference type="OrthoDB" id="4872947at2"/>
<evidence type="ECO:0000313" key="6">
    <source>
        <dbReference type="EMBL" id="PRH76650.1"/>
    </source>
</evidence>
<dbReference type="PROSITE" id="PS51935">
    <property type="entry name" value="NLPC_P60"/>
    <property type="match status" value="1"/>
</dbReference>
<protein>
    <recommendedName>
        <fullName evidence="5">NlpC/P60 domain-containing protein</fullName>
    </recommendedName>
</protein>
<accession>A0A2S9PQF6</accession>
<evidence type="ECO:0000256" key="1">
    <source>
        <dbReference type="ARBA" id="ARBA00007074"/>
    </source>
</evidence>
<dbReference type="InterPro" id="IPR038765">
    <property type="entry name" value="Papain-like_cys_pep_sf"/>
</dbReference>
<dbReference type="AlphaFoldDB" id="A0A2S9PQF6"/>
<comment type="caution">
    <text evidence="6">The sequence shown here is derived from an EMBL/GenBank/DDBJ whole genome shotgun (WGS) entry which is preliminary data.</text>
</comment>
<name>A0A2S9PQF6_9ACTN</name>
<sequence>MAGKKKSRPVVSGLVVLGLVGASAYLTVELRTHEQPGVVEVRNVGVMDGAAGSGGGKGQEKGKEGWSRLANPARSVLRGADGRVKAVLTDGARTATLTGPARTLTEATASAPKISTTDWVRLMPEEWKEGAEKEKWFQDWYAENKDSKEDDVFAASFQYTAGAPAKKDPQGVVYAGDANFGPLNTTGAEGGDLRLEQSDFYDFLGTPYPFRDGTVGQPEAMRAKAIDCSGFVRMVMGYRMRYPLMSSDKSSGDGLPRTANGMARSKRGVDVLPLKGIAAKDRPTAIDQLQPGDLVFFKFDQRTGERLDHSGIVVGYDTQGHLVFISSREEINGPTIANTGGTSRLDGNGFYAKGLRSAKRL</sequence>
<dbReference type="GO" id="GO:0006508">
    <property type="term" value="P:proteolysis"/>
    <property type="evidence" value="ECO:0007669"/>
    <property type="project" value="UniProtKB-KW"/>
</dbReference>
<evidence type="ECO:0000256" key="4">
    <source>
        <dbReference type="ARBA" id="ARBA00022807"/>
    </source>
</evidence>
<keyword evidence="7" id="KW-1185">Reference proteome</keyword>
<evidence type="ECO:0000313" key="7">
    <source>
        <dbReference type="Proteomes" id="UP000239322"/>
    </source>
</evidence>
<proteinExistence type="inferred from homology"/>
<keyword evidence="4" id="KW-0788">Thiol protease</keyword>
<dbReference type="Pfam" id="PF00877">
    <property type="entry name" value="NLPC_P60"/>
    <property type="match status" value="1"/>
</dbReference>
<dbReference type="InterPro" id="IPR000064">
    <property type="entry name" value="NLP_P60_dom"/>
</dbReference>